<accession>A0A182IFR8</accession>
<dbReference type="AlphaFoldDB" id="A0A182IFR8"/>
<proteinExistence type="predicted"/>
<organism evidence="1 2">
    <name type="scientific">Anopheles arabiensis</name>
    <name type="common">Mosquito</name>
    <dbReference type="NCBI Taxonomy" id="7173"/>
    <lineage>
        <taxon>Eukaryota</taxon>
        <taxon>Metazoa</taxon>
        <taxon>Ecdysozoa</taxon>
        <taxon>Arthropoda</taxon>
        <taxon>Hexapoda</taxon>
        <taxon>Insecta</taxon>
        <taxon>Pterygota</taxon>
        <taxon>Neoptera</taxon>
        <taxon>Endopterygota</taxon>
        <taxon>Diptera</taxon>
        <taxon>Nematocera</taxon>
        <taxon>Culicoidea</taxon>
        <taxon>Culicidae</taxon>
        <taxon>Anophelinae</taxon>
        <taxon>Anopheles</taxon>
    </lineage>
</organism>
<name>A0A182IFR8_ANOAR</name>
<dbReference type="EMBL" id="APCN01004663">
    <property type="status" value="NOT_ANNOTATED_CDS"/>
    <property type="molecule type" value="Genomic_DNA"/>
</dbReference>
<reference evidence="1" key="1">
    <citation type="submission" date="2022-08" db="UniProtKB">
        <authorList>
            <consortium name="EnsemblMetazoa"/>
        </authorList>
    </citation>
    <scope>IDENTIFICATION</scope>
    <source>
        <strain evidence="1">Dongola</strain>
    </source>
</reference>
<evidence type="ECO:0000313" key="2">
    <source>
        <dbReference type="Proteomes" id="UP000075840"/>
    </source>
</evidence>
<dbReference type="Proteomes" id="UP000075840">
    <property type="component" value="Unassembled WGS sequence"/>
</dbReference>
<dbReference type="EnsemblMetazoa" id="AARA014326-RA">
    <property type="protein sequence ID" value="AARA014326-PA"/>
    <property type="gene ID" value="AARA014326"/>
</dbReference>
<sequence>PNVGEASNHGTIALAYDINPLNSPPPFNCAQFWPNN</sequence>
<protein>
    <submittedName>
        <fullName evidence="1">Uncharacterized protein</fullName>
    </submittedName>
</protein>
<evidence type="ECO:0000313" key="1">
    <source>
        <dbReference type="EnsemblMetazoa" id="AARA014326-PA"/>
    </source>
</evidence>
<keyword evidence="2" id="KW-1185">Reference proteome</keyword>
<dbReference type="VEuPathDB" id="VectorBase:AARA014326"/>